<dbReference type="GO" id="GO:0016787">
    <property type="term" value="F:hydrolase activity"/>
    <property type="evidence" value="ECO:0007669"/>
    <property type="project" value="UniProtKB-KW"/>
</dbReference>
<keyword evidence="1" id="KW-0378">Hydrolase</keyword>
<organism evidence="1 2">
    <name type="scientific">Stakelama marina</name>
    <dbReference type="NCBI Taxonomy" id="2826939"/>
    <lineage>
        <taxon>Bacteria</taxon>
        <taxon>Pseudomonadati</taxon>
        <taxon>Pseudomonadota</taxon>
        <taxon>Alphaproteobacteria</taxon>
        <taxon>Sphingomonadales</taxon>
        <taxon>Sphingomonadaceae</taxon>
        <taxon>Stakelama</taxon>
    </lineage>
</organism>
<dbReference type="EMBL" id="JAGRQC010000003">
    <property type="protein sequence ID" value="MBR0553274.1"/>
    <property type="molecule type" value="Genomic_DNA"/>
</dbReference>
<protein>
    <submittedName>
        <fullName evidence="1">HAD family hydrolase</fullName>
    </submittedName>
</protein>
<dbReference type="SUPFAM" id="SSF56784">
    <property type="entry name" value="HAD-like"/>
    <property type="match status" value="1"/>
</dbReference>
<dbReference type="InterPro" id="IPR036412">
    <property type="entry name" value="HAD-like_sf"/>
</dbReference>
<accession>A0A8T4IHC2</accession>
<evidence type="ECO:0000313" key="1">
    <source>
        <dbReference type="EMBL" id="MBR0553274.1"/>
    </source>
</evidence>
<dbReference type="AlphaFoldDB" id="A0A8T4IHC2"/>
<gene>
    <name evidence="1" type="ORF">J7S20_12220</name>
</gene>
<dbReference type="Proteomes" id="UP000676996">
    <property type="component" value="Unassembled WGS sequence"/>
</dbReference>
<name>A0A8T4IHC2_9SPHN</name>
<comment type="caution">
    <text evidence="1">The sequence shown here is derived from an EMBL/GenBank/DDBJ whole genome shotgun (WGS) entry which is preliminary data.</text>
</comment>
<proteinExistence type="predicted"/>
<dbReference type="RefSeq" id="WP_284054602.1">
    <property type="nucleotide sequence ID" value="NZ_JAGRQC010000003.1"/>
</dbReference>
<reference evidence="1" key="1">
    <citation type="submission" date="2021-04" db="EMBL/GenBank/DDBJ databases">
        <title>Ouciella asimina sp. nov., isolated from the surface seawater in the hydrothermal field of Okinawa Trough.</title>
        <authorList>
            <person name="Shuang W."/>
        </authorList>
    </citation>
    <scope>NUCLEOTIDE SEQUENCE</scope>
    <source>
        <strain evidence="1">LXI357</strain>
    </source>
</reference>
<evidence type="ECO:0000313" key="2">
    <source>
        <dbReference type="Proteomes" id="UP000676996"/>
    </source>
</evidence>
<sequence>MRPLLICDCDEVLLHMVRHFGAWLDEEHDIDFSPDGGDFSNALKRRPCGTPLAREELWPLLEGFFPDEMKRQTLVPHAREALGELAGHCDVVILTNLQDHCREHRIAQLAAHGIRHRVECNQGGKGDPVSRLVAEHGHPVTVFVDDLSVHHDSVARHAPQVHRLHMVSEPSLAPHVAPAPAAHARIDDWRAASAWIAQRFAAGPAPLDQQAAAVEEQAS</sequence>
<keyword evidence="2" id="KW-1185">Reference proteome</keyword>